<organism evidence="9 10">
    <name type="scientific">Nocardioides scoriae</name>
    <dbReference type="NCBI Taxonomy" id="642780"/>
    <lineage>
        <taxon>Bacteria</taxon>
        <taxon>Bacillati</taxon>
        <taxon>Actinomycetota</taxon>
        <taxon>Actinomycetes</taxon>
        <taxon>Propionibacteriales</taxon>
        <taxon>Nocardioidaceae</taxon>
        <taxon>Nocardioides</taxon>
    </lineage>
</organism>
<dbReference type="GO" id="GO:0008473">
    <property type="term" value="F:ornithine cyclodeaminase activity"/>
    <property type="evidence" value="ECO:0007669"/>
    <property type="project" value="UniProtKB-EC"/>
</dbReference>
<gene>
    <name evidence="9" type="ORF">SAMN04488570_0620</name>
</gene>
<dbReference type="InterPro" id="IPR005239">
    <property type="entry name" value="ArgZ/ArgE-like"/>
</dbReference>
<dbReference type="EC" id="4.3.1.12" evidence="5"/>
<dbReference type="Gene3D" id="2.40.420.10">
    <property type="entry name" value="conserved putative lor/sdh protein from methanococcus maripaludis s2 domain"/>
    <property type="match status" value="1"/>
</dbReference>
<keyword evidence="4" id="KW-0456">Lyase</keyword>
<accession>A0A1H1MMC3</accession>
<keyword evidence="3" id="KW-0520">NAD</keyword>
<dbReference type="GO" id="GO:0000166">
    <property type="term" value="F:nucleotide binding"/>
    <property type="evidence" value="ECO:0007669"/>
    <property type="project" value="UniProtKB-KW"/>
</dbReference>
<dbReference type="OrthoDB" id="5386290at2"/>
<evidence type="ECO:0000256" key="2">
    <source>
        <dbReference type="ARBA" id="ARBA00022741"/>
    </source>
</evidence>
<dbReference type="Proteomes" id="UP000198859">
    <property type="component" value="Chromosome I"/>
</dbReference>
<sequence length="418" mass="44338">MSQTRSPQAHQESVEITGHLIDEGSLSRVLNDIGEYGGDYVVRQFDIGHGTGDPSYARIEVSADDEPTLQRILMRLQTHGVNQVEPGEAEVVEADRDGVFPDGFYSSTNLETQVRLQGRWVAVSNPEMDCGLVVDGDDAVRTLPMSDVRAGMRVVCGAAGVRVTAPVSTKAEGGFGFMESDVSSEKPQAVLVRQVADGMREAKQAGRKVLWVGGPGVVHTGAAPAMVALVEAGYVDVLFAGNALATHDIESALYGTSLGIDLARGQGVEHGHEHHIRAINTIRKAGSIRDAVEQGVLTSGIMHALVTHDKEFVLVGSVRDDGPLPDVHTDVIVGQRAMRAQLEGAGFCLMVATMLHSVATGNILPASVPLVCVDINPATVTKLADRGSSQARGIVTDVGLFLEQLAQELAPGYTRQRG</sequence>
<dbReference type="RefSeq" id="WP_091725945.1">
    <property type="nucleotide sequence ID" value="NZ_LT629757.1"/>
</dbReference>
<evidence type="ECO:0000256" key="3">
    <source>
        <dbReference type="ARBA" id="ARBA00023027"/>
    </source>
</evidence>
<evidence type="ECO:0000256" key="5">
    <source>
        <dbReference type="ARBA" id="ARBA00066346"/>
    </source>
</evidence>
<dbReference type="Pfam" id="PF04455">
    <property type="entry name" value="Saccharop_dh_N"/>
    <property type="match status" value="1"/>
</dbReference>
<dbReference type="InterPro" id="IPR048964">
    <property type="entry name" value="ArgZ/ArgE-like_C_1st"/>
</dbReference>
<evidence type="ECO:0000313" key="9">
    <source>
        <dbReference type="EMBL" id="SDR87760.1"/>
    </source>
</evidence>
<feature type="domain" description="Arginine dihydrolase ArgZ/ArgE-like C-terminal first subdomain" evidence="8">
    <location>
        <begin position="111"/>
        <end position="192"/>
    </location>
</feature>
<feature type="domain" description="LOR/SDH bifunctional enzyme conserved" evidence="6">
    <location>
        <begin position="12"/>
        <end position="109"/>
    </location>
</feature>
<evidence type="ECO:0000256" key="1">
    <source>
        <dbReference type="ARBA" id="ARBA00001911"/>
    </source>
</evidence>
<dbReference type="CDD" id="cd12144">
    <property type="entry name" value="SDH_N_domain"/>
    <property type="match status" value="1"/>
</dbReference>
<dbReference type="InterPro" id="IPR048963">
    <property type="entry name" value="ArgZ/ArgE-like_C_2nd"/>
</dbReference>
<keyword evidence="2" id="KW-0547">Nucleotide-binding</keyword>
<dbReference type="STRING" id="642780.SAMN04488570_0620"/>
<dbReference type="Pfam" id="PF21571">
    <property type="entry name" value="ArgZ-like_C_1st"/>
    <property type="match status" value="1"/>
</dbReference>
<name>A0A1H1MMC3_9ACTN</name>
<evidence type="ECO:0000256" key="4">
    <source>
        <dbReference type="ARBA" id="ARBA00023239"/>
    </source>
</evidence>
<dbReference type="EMBL" id="LT629757">
    <property type="protein sequence ID" value="SDR87760.1"/>
    <property type="molecule type" value="Genomic_DNA"/>
</dbReference>
<keyword evidence="10" id="KW-1185">Reference proteome</keyword>
<proteinExistence type="predicted"/>
<evidence type="ECO:0000259" key="6">
    <source>
        <dbReference type="Pfam" id="PF04455"/>
    </source>
</evidence>
<evidence type="ECO:0000259" key="8">
    <source>
        <dbReference type="Pfam" id="PF21571"/>
    </source>
</evidence>
<dbReference type="Pfam" id="PF21570">
    <property type="entry name" value="ArgZ-like_C_2nd"/>
    <property type="match status" value="1"/>
</dbReference>
<dbReference type="NCBIfam" id="TIGR00300">
    <property type="entry name" value="TIGR00300 family protein"/>
    <property type="match status" value="1"/>
</dbReference>
<evidence type="ECO:0000313" key="10">
    <source>
        <dbReference type="Proteomes" id="UP000198859"/>
    </source>
</evidence>
<feature type="domain" description="Arginine dihydrolase ArgZ/ArgE-like C-terminal second subdomain" evidence="7">
    <location>
        <begin position="194"/>
        <end position="405"/>
    </location>
</feature>
<reference evidence="10" key="1">
    <citation type="submission" date="2016-10" db="EMBL/GenBank/DDBJ databases">
        <authorList>
            <person name="Varghese N."/>
            <person name="Submissions S."/>
        </authorList>
    </citation>
    <scope>NUCLEOTIDE SEQUENCE [LARGE SCALE GENOMIC DNA]</scope>
    <source>
        <strain evidence="10">DSM 22127</strain>
    </source>
</reference>
<dbReference type="AlphaFoldDB" id="A0A1H1MMC3"/>
<dbReference type="Gene3D" id="3.40.50.10690">
    <property type="entry name" value="putative lor/sdh protein like domains"/>
    <property type="match status" value="1"/>
</dbReference>
<dbReference type="InterPro" id="IPR007545">
    <property type="entry name" value="LOR/SDH_bifunc_enz_cons_dom"/>
</dbReference>
<comment type="cofactor">
    <cofactor evidence="1">
        <name>NAD(+)</name>
        <dbReference type="ChEBI" id="CHEBI:57540"/>
    </cofactor>
</comment>
<protein>
    <recommendedName>
        <fullName evidence="5">ornithine cyclodeaminase</fullName>
        <ecNumber evidence="5">4.3.1.12</ecNumber>
    </recommendedName>
</protein>
<evidence type="ECO:0000259" key="7">
    <source>
        <dbReference type="Pfam" id="PF21570"/>
    </source>
</evidence>